<dbReference type="Proteomes" id="UP000812966">
    <property type="component" value="Unassembled WGS sequence"/>
</dbReference>
<dbReference type="AlphaFoldDB" id="A0A8K0JLW1"/>
<reference evidence="2" key="1">
    <citation type="submission" date="2020-04" db="EMBL/GenBank/DDBJ databases">
        <title>Analysis of mating type loci in Filobasidium floriforme.</title>
        <authorList>
            <person name="Nowrousian M."/>
        </authorList>
    </citation>
    <scope>NUCLEOTIDE SEQUENCE</scope>
    <source>
        <strain evidence="2">CBS 6242</strain>
    </source>
</reference>
<organism evidence="2 3">
    <name type="scientific">Filobasidium floriforme</name>
    <dbReference type="NCBI Taxonomy" id="5210"/>
    <lineage>
        <taxon>Eukaryota</taxon>
        <taxon>Fungi</taxon>
        <taxon>Dikarya</taxon>
        <taxon>Basidiomycota</taxon>
        <taxon>Agaricomycotina</taxon>
        <taxon>Tremellomycetes</taxon>
        <taxon>Filobasidiales</taxon>
        <taxon>Filobasidiaceae</taxon>
        <taxon>Filobasidium</taxon>
    </lineage>
</organism>
<feature type="compositionally biased region" description="Basic and acidic residues" evidence="1">
    <location>
        <begin position="254"/>
        <end position="264"/>
    </location>
</feature>
<keyword evidence="3" id="KW-1185">Reference proteome</keyword>
<evidence type="ECO:0000313" key="2">
    <source>
        <dbReference type="EMBL" id="KAG7553593.1"/>
    </source>
</evidence>
<proteinExistence type="predicted"/>
<dbReference type="EMBL" id="JABELV010000051">
    <property type="protein sequence ID" value="KAG7553593.1"/>
    <property type="molecule type" value="Genomic_DNA"/>
</dbReference>
<name>A0A8K0JLW1_9TREE</name>
<comment type="caution">
    <text evidence="2">The sequence shown here is derived from an EMBL/GenBank/DDBJ whole genome shotgun (WGS) entry which is preliminary data.</text>
</comment>
<evidence type="ECO:0000313" key="3">
    <source>
        <dbReference type="Proteomes" id="UP000812966"/>
    </source>
</evidence>
<feature type="region of interest" description="Disordered" evidence="1">
    <location>
        <begin position="254"/>
        <end position="278"/>
    </location>
</feature>
<accession>A0A8K0JLW1</accession>
<sequence length="387" mass="43009">MNLSGLITNHSPMTMNRIACRSKLWSQRKGARSYLHTTASRDPFSEYQSPAIGGSAVTKGKARERPGQEINGDELAEAFRHDLHAKMMTSPMRRCAVTGARLPRDFLICLRPAVYPTFDSSLSDTPKDPREGNIYLVPDKILHPNHNDKLGKGSWLLCHRGLVQTFIDRPGSAKRISSSASVSKLLPLQIENQLQTKIVNDFLLFSTTTAFPSSLVNLTLTDLDRLKAGEEVLPGILAVLDIRGMIAESIDPPRPRDLLSRAGEETSSPPVPLHSIYGKDAPRTGLPDRVVPIYEIDKVLPRWMHKSVLDAVSTTDCPYIDGYLAITSTPTLFPRGDNAALEVCKSLWRLRLYKGQGWAGMEREAEPGLVVKGFDEWMEGKMHERIS</sequence>
<gene>
    <name evidence="2" type="ORF">FFLO_02948</name>
</gene>
<evidence type="ECO:0000256" key="1">
    <source>
        <dbReference type="SAM" id="MobiDB-lite"/>
    </source>
</evidence>
<feature type="region of interest" description="Disordered" evidence="1">
    <location>
        <begin position="45"/>
        <end position="64"/>
    </location>
</feature>
<protein>
    <submittedName>
        <fullName evidence="2">Uncharacterized protein</fullName>
    </submittedName>
</protein>